<dbReference type="Gene3D" id="2.10.25.10">
    <property type="entry name" value="Laminin"/>
    <property type="match status" value="1"/>
</dbReference>
<gene>
    <name evidence="2" type="ORF">DERF_012398</name>
</gene>
<dbReference type="PROSITE" id="PS01186">
    <property type="entry name" value="EGF_2"/>
    <property type="match status" value="1"/>
</dbReference>
<dbReference type="InterPro" id="IPR000742">
    <property type="entry name" value="EGF"/>
</dbReference>
<evidence type="ECO:0000313" key="3">
    <source>
        <dbReference type="Proteomes" id="UP000790347"/>
    </source>
</evidence>
<sequence length="75" mass="8242">MNLDGGYTCHCPDGLTGNAYSLCYPDIIECNDDKQCPGNTACINDIQYGVHCGCKDPYVREGDYCIMTSRNCSEC</sequence>
<name>A0A922L3E6_DERFA</name>
<reference evidence="2" key="1">
    <citation type="submission" date="2013-05" db="EMBL/GenBank/DDBJ databases">
        <authorList>
            <person name="Yim A.K.Y."/>
            <person name="Chan T.F."/>
            <person name="Ji K.M."/>
            <person name="Liu X.Y."/>
            <person name="Zhou J.W."/>
            <person name="Li R.Q."/>
            <person name="Yang K.Y."/>
            <person name="Li J."/>
            <person name="Li M."/>
            <person name="Law P.T.W."/>
            <person name="Wu Y.L."/>
            <person name="Cai Z.L."/>
            <person name="Qin H."/>
            <person name="Bao Y."/>
            <person name="Leung R.K.K."/>
            <person name="Ng P.K.S."/>
            <person name="Zou J."/>
            <person name="Zhong X.J."/>
            <person name="Ran P.X."/>
            <person name="Zhong N.S."/>
            <person name="Liu Z.G."/>
            <person name="Tsui S.K.W."/>
        </authorList>
    </citation>
    <scope>NUCLEOTIDE SEQUENCE</scope>
    <source>
        <strain evidence="2">Derf</strain>
        <tissue evidence="2">Whole organism</tissue>
    </source>
</reference>
<reference evidence="2" key="2">
    <citation type="journal article" date="2022" name="Res Sq">
        <title>Comparative Genomics Reveals Insights into the Divergent Evolution of Astigmatic Mites and Household Pest Adaptations.</title>
        <authorList>
            <person name="Xiong Q."/>
            <person name="Wan A.T.-Y."/>
            <person name="Liu X.-Y."/>
            <person name="Fung C.S.-H."/>
            <person name="Xiao X."/>
            <person name="Malainual N."/>
            <person name="Hou J."/>
            <person name="Wang L."/>
            <person name="Wang M."/>
            <person name="Yang K."/>
            <person name="Cui Y."/>
            <person name="Leung E."/>
            <person name="Nong W."/>
            <person name="Shin S.-K."/>
            <person name="Au S."/>
            <person name="Jeong K.Y."/>
            <person name="Chew F.T."/>
            <person name="Hui J."/>
            <person name="Leung T.F."/>
            <person name="Tungtrongchitr A."/>
            <person name="Zhong N."/>
            <person name="Liu Z."/>
            <person name="Tsui S."/>
        </authorList>
    </citation>
    <scope>NUCLEOTIDE SEQUENCE</scope>
    <source>
        <strain evidence="2">Derf</strain>
        <tissue evidence="2">Whole organism</tissue>
    </source>
</reference>
<dbReference type="Proteomes" id="UP000790347">
    <property type="component" value="Unassembled WGS sequence"/>
</dbReference>
<accession>A0A922L3E6</accession>
<keyword evidence="3" id="KW-1185">Reference proteome</keyword>
<evidence type="ECO:0000259" key="1">
    <source>
        <dbReference type="PROSITE" id="PS01186"/>
    </source>
</evidence>
<proteinExistence type="predicted"/>
<comment type="caution">
    <text evidence="2">The sequence shown here is derived from an EMBL/GenBank/DDBJ whole genome shotgun (WGS) entry which is preliminary data.</text>
</comment>
<feature type="domain" description="EGF-like" evidence="1">
    <location>
        <begin position="52"/>
        <end position="65"/>
    </location>
</feature>
<organism evidence="2 3">
    <name type="scientific">Dermatophagoides farinae</name>
    <name type="common">American house dust mite</name>
    <dbReference type="NCBI Taxonomy" id="6954"/>
    <lineage>
        <taxon>Eukaryota</taxon>
        <taxon>Metazoa</taxon>
        <taxon>Ecdysozoa</taxon>
        <taxon>Arthropoda</taxon>
        <taxon>Chelicerata</taxon>
        <taxon>Arachnida</taxon>
        <taxon>Acari</taxon>
        <taxon>Acariformes</taxon>
        <taxon>Sarcoptiformes</taxon>
        <taxon>Astigmata</taxon>
        <taxon>Psoroptidia</taxon>
        <taxon>Analgoidea</taxon>
        <taxon>Pyroglyphidae</taxon>
        <taxon>Dermatophagoidinae</taxon>
        <taxon>Dermatophagoides</taxon>
    </lineage>
</organism>
<dbReference type="EMBL" id="ASGP02000006">
    <property type="protein sequence ID" value="KAH9501558.1"/>
    <property type="molecule type" value="Genomic_DNA"/>
</dbReference>
<evidence type="ECO:0000313" key="2">
    <source>
        <dbReference type="EMBL" id="KAH9501558.1"/>
    </source>
</evidence>
<protein>
    <recommendedName>
        <fullName evidence="1">EGF-like domain-containing protein</fullName>
    </recommendedName>
</protein>
<dbReference type="AlphaFoldDB" id="A0A922L3E6"/>